<dbReference type="InterPro" id="IPR004473">
    <property type="entry name" value="Restrct_endonuc_typeI_HsdR"/>
</dbReference>
<dbReference type="InterPro" id="IPR014001">
    <property type="entry name" value="Helicase_ATP-bd"/>
</dbReference>
<keyword evidence="4 10" id="KW-0547">Nucleotide-binding</keyword>
<comment type="function">
    <text evidence="10">Subunit R is required for both nuclease and ATPase activities, but not for modification.</text>
</comment>
<comment type="similarity">
    <text evidence="2 10">Belongs to the HsdR family.</text>
</comment>
<dbReference type="SUPFAM" id="SSF52540">
    <property type="entry name" value="P-loop containing nucleoside triphosphate hydrolases"/>
    <property type="match status" value="2"/>
</dbReference>
<organism evidence="12 13">
    <name type="scientific">Roseospira visakhapatnamensis</name>
    <dbReference type="NCBI Taxonomy" id="390880"/>
    <lineage>
        <taxon>Bacteria</taxon>
        <taxon>Pseudomonadati</taxon>
        <taxon>Pseudomonadota</taxon>
        <taxon>Alphaproteobacteria</taxon>
        <taxon>Rhodospirillales</taxon>
        <taxon>Rhodospirillaceae</taxon>
        <taxon>Roseospira</taxon>
    </lineage>
</organism>
<feature type="domain" description="Helicase ATP-binding" evidence="11">
    <location>
        <begin position="313"/>
        <end position="495"/>
    </location>
</feature>
<reference evidence="12 13" key="1">
    <citation type="submission" date="2020-08" db="EMBL/GenBank/DDBJ databases">
        <title>Genome sequencing of Purple Non-Sulfur Bacteria from various extreme environments.</title>
        <authorList>
            <person name="Mayer M."/>
        </authorList>
    </citation>
    <scope>NUCLEOTIDE SEQUENCE [LARGE SCALE GENOMIC DNA]</scope>
    <source>
        <strain evidence="12 13">JA131</strain>
    </source>
</reference>
<dbReference type="InterPro" id="IPR051268">
    <property type="entry name" value="Type-I_R_enzyme_R_subunit"/>
</dbReference>
<dbReference type="Pfam" id="PF18766">
    <property type="entry name" value="SWI2_SNF2"/>
    <property type="match status" value="1"/>
</dbReference>
<dbReference type="RefSeq" id="WP_184048313.1">
    <property type="nucleotide sequence ID" value="NZ_JACIGK010000041.1"/>
</dbReference>
<sequence>MVRIAESLVEEAALSWLSGLGYTVAARPDLGPDGTVAERSSYGDVVLIGRFRSALADLNPDIPSDTLDEVVRRFIHAETPSLIEENRRLHGYMVNGVPVEVTREDGSIGGDTVHLVDFDGPEANDWLALNQMTVIEDRVNRRPDVVVFLNGLPVGVVELKNPGSEDATLEGAFNQLQTYKTGIPSLFRTNAALVISDGLHARVGSLTANFERFMPWRTVDGETIAPKGAPELKTLFKGVFDRRRLLDLIRDFTVFGQVETKDKQLETVKIIAGYHQYHAVLKAVASTMRAVTPPDGGPSADSSATFGLPGVQHYRPGDKRIGVIWHTQGSGKSLLMAFYAGQVIRHPHMANPTLVIITDRNDLDDQLFGTFSMCKDLLRQTPQQADSREELRRLLDRPSGGVIFATLQKFNPDEGQSTHPLLTDRRNVIVIADEAHRSQYGFRAKVDRKTAEVSYGFAKYLRDALPNASFIGFTGTPIEKEDVNTTAVFGEYIDVYDISRAVEDGATVPIYYESRLARIELDEDEKPKIDAEIADIAGDEAEPEQERLKRKWTSVEAVVGAEKRLAMVAQDLVSHFEDRVAALDGKAMIVCMSRRICVRLYDEIVKIRPDWHSDDDKAGVVKIVMTGAASDPEDWQRHIGKRPKARRDLMAKRTKDPNDPLRLVIVRDMWLTGFDAPSMHTMYIDKPMRGHGLMQAIARVNRVFRDKPAGLVVDYIGIAQNLKNALGQYSRPDQDLTGIDEAEAVAVMMEKYDIVRSMFSPDVPGGFDYRPALAEGATPVERLSIMAGAIEWVLAFQQDAAAQETSEDGKKRAHRRFADAVLALSKAYALAAASEAAQDIREEVGFFQAIRAALAKSTAGSGKSKAERDLAIQQLVSRAVVSTEIVDIMKAAGITTPDVSILSDDFLAEVKAMEKKNLALEALKKLINGEVRAQGQRNVTQAKAFSQRLEEAIARYHANAISTVEVLEELIKLAKDIRAARARGEESGLSDEEIAFYDALAENESARDVIGEPQLRVIAHELVEQIRKNLSVDWMHMETARARMRVLVKRVLRKYGYPPDLQDAAVQTVLQQAEALSAELTV</sequence>
<dbReference type="Pfam" id="PF04313">
    <property type="entry name" value="HSDR_N"/>
    <property type="match status" value="1"/>
</dbReference>
<evidence type="ECO:0000256" key="1">
    <source>
        <dbReference type="ARBA" id="ARBA00000851"/>
    </source>
</evidence>
<evidence type="ECO:0000256" key="9">
    <source>
        <dbReference type="ARBA" id="ARBA00023125"/>
    </source>
</evidence>
<name>A0A7W6RGM1_9PROT</name>
<keyword evidence="9 10" id="KW-0238">DNA-binding</keyword>
<keyword evidence="5 10" id="KW-0680">Restriction system</keyword>
<dbReference type="InterPro" id="IPR021810">
    <property type="entry name" value="T1RH-like_C"/>
</dbReference>
<dbReference type="InterPro" id="IPR040980">
    <property type="entry name" value="SWI2_SNF2"/>
</dbReference>
<comment type="subunit">
    <text evidence="10">The type I restriction/modification system is composed of three polypeptides R, M and S.</text>
</comment>
<dbReference type="SMART" id="SM00487">
    <property type="entry name" value="DEXDc"/>
    <property type="match status" value="1"/>
</dbReference>
<dbReference type="GO" id="GO:0005524">
    <property type="term" value="F:ATP binding"/>
    <property type="evidence" value="ECO:0007669"/>
    <property type="project" value="UniProtKB-KW"/>
</dbReference>
<keyword evidence="7 10" id="KW-0378">Hydrolase</keyword>
<keyword evidence="3" id="KW-0540">Nuclease</keyword>
<dbReference type="Pfam" id="PF11867">
    <property type="entry name" value="T1RH-like_C"/>
    <property type="match status" value="1"/>
</dbReference>
<dbReference type="NCBIfam" id="TIGR00348">
    <property type="entry name" value="hsdR"/>
    <property type="match status" value="1"/>
</dbReference>
<dbReference type="Gene3D" id="3.40.50.300">
    <property type="entry name" value="P-loop containing nucleotide triphosphate hydrolases"/>
    <property type="match status" value="2"/>
</dbReference>
<evidence type="ECO:0000256" key="5">
    <source>
        <dbReference type="ARBA" id="ARBA00022747"/>
    </source>
</evidence>
<dbReference type="EC" id="3.1.21.3" evidence="10"/>
<dbReference type="InterPro" id="IPR055180">
    <property type="entry name" value="HsdR_RecA-like_helicase_dom_2"/>
</dbReference>
<dbReference type="InterPro" id="IPR007409">
    <property type="entry name" value="Restrct_endonuc_type1_HsdR_N"/>
</dbReference>
<dbReference type="PANTHER" id="PTHR30195:SF15">
    <property type="entry name" value="TYPE I RESTRICTION ENZYME HINDI ENDONUCLEASE SUBUNIT"/>
    <property type="match status" value="1"/>
</dbReference>
<comment type="caution">
    <text evidence="12">The sequence shown here is derived from an EMBL/GenBank/DDBJ whole genome shotgun (WGS) entry which is preliminary data.</text>
</comment>
<comment type="catalytic activity">
    <reaction evidence="1 10">
        <text>Endonucleolytic cleavage of DNA to give random double-stranded fragments with terminal 5'-phosphates, ATP is simultaneously hydrolyzed.</text>
        <dbReference type="EC" id="3.1.21.3"/>
    </reaction>
</comment>
<evidence type="ECO:0000256" key="7">
    <source>
        <dbReference type="ARBA" id="ARBA00022801"/>
    </source>
</evidence>
<evidence type="ECO:0000313" key="13">
    <source>
        <dbReference type="Proteomes" id="UP000554286"/>
    </source>
</evidence>
<keyword evidence="8 10" id="KW-0067">ATP-binding</keyword>
<dbReference type="CDD" id="cd18800">
    <property type="entry name" value="SF2_C_EcoR124I-like"/>
    <property type="match status" value="1"/>
</dbReference>
<evidence type="ECO:0000256" key="4">
    <source>
        <dbReference type="ARBA" id="ARBA00022741"/>
    </source>
</evidence>
<dbReference type="GO" id="GO:0009307">
    <property type="term" value="P:DNA restriction-modification system"/>
    <property type="evidence" value="ECO:0007669"/>
    <property type="project" value="UniProtKB-KW"/>
</dbReference>
<dbReference type="CDD" id="cd22332">
    <property type="entry name" value="HsdR_N"/>
    <property type="match status" value="1"/>
</dbReference>
<proteinExistence type="inferred from homology"/>
<dbReference type="Proteomes" id="UP000554286">
    <property type="component" value="Unassembled WGS sequence"/>
</dbReference>
<keyword evidence="13" id="KW-1185">Reference proteome</keyword>
<evidence type="ECO:0000256" key="6">
    <source>
        <dbReference type="ARBA" id="ARBA00022759"/>
    </source>
</evidence>
<dbReference type="Gene3D" id="3.90.1570.50">
    <property type="match status" value="1"/>
</dbReference>
<evidence type="ECO:0000256" key="3">
    <source>
        <dbReference type="ARBA" id="ARBA00022722"/>
    </source>
</evidence>
<dbReference type="EMBL" id="JACIGK010000041">
    <property type="protein sequence ID" value="MBB4267975.1"/>
    <property type="molecule type" value="Genomic_DNA"/>
</dbReference>
<evidence type="ECO:0000259" key="11">
    <source>
        <dbReference type="PROSITE" id="PS51192"/>
    </source>
</evidence>
<dbReference type="InterPro" id="IPR027417">
    <property type="entry name" value="P-loop_NTPase"/>
</dbReference>
<dbReference type="AlphaFoldDB" id="A0A7W6RGM1"/>
<dbReference type="PROSITE" id="PS51192">
    <property type="entry name" value="HELICASE_ATP_BIND_1"/>
    <property type="match status" value="1"/>
</dbReference>
<dbReference type="GO" id="GO:0009035">
    <property type="term" value="F:type I site-specific deoxyribonuclease activity"/>
    <property type="evidence" value="ECO:0007669"/>
    <property type="project" value="UniProtKB-EC"/>
</dbReference>
<dbReference type="Pfam" id="PF22679">
    <property type="entry name" value="T1R_D3-like"/>
    <property type="match status" value="1"/>
</dbReference>
<keyword evidence="6" id="KW-0255">Endonuclease</keyword>
<dbReference type="PANTHER" id="PTHR30195">
    <property type="entry name" value="TYPE I SITE-SPECIFIC DEOXYRIBONUCLEASE PROTEIN SUBUNIT M AND R"/>
    <property type="match status" value="1"/>
</dbReference>
<evidence type="ECO:0000313" key="12">
    <source>
        <dbReference type="EMBL" id="MBB4267975.1"/>
    </source>
</evidence>
<accession>A0A7W6RGM1</accession>
<evidence type="ECO:0000256" key="8">
    <source>
        <dbReference type="ARBA" id="ARBA00022840"/>
    </source>
</evidence>
<dbReference type="CDD" id="cd18030">
    <property type="entry name" value="DEXHc_RE_I_HsdR"/>
    <property type="match status" value="1"/>
</dbReference>
<protein>
    <recommendedName>
        <fullName evidence="10">Type I restriction enzyme endonuclease subunit</fullName>
        <shortName evidence="10">R protein</shortName>
        <ecNumber evidence="10">3.1.21.3</ecNumber>
    </recommendedName>
</protein>
<evidence type="ECO:0000256" key="10">
    <source>
        <dbReference type="RuleBase" id="RU364115"/>
    </source>
</evidence>
<gene>
    <name evidence="12" type="ORF">GGD89_003628</name>
</gene>
<evidence type="ECO:0000256" key="2">
    <source>
        <dbReference type="ARBA" id="ARBA00008598"/>
    </source>
</evidence>
<dbReference type="GO" id="GO:0003677">
    <property type="term" value="F:DNA binding"/>
    <property type="evidence" value="ECO:0007669"/>
    <property type="project" value="UniProtKB-KW"/>
</dbReference>